<comment type="subcellular location">
    <subcellularLocation>
        <location evidence="1 7">Cell membrane</location>
        <topology evidence="1 7">Multi-pass membrane protein</topology>
    </subcellularLocation>
</comment>
<dbReference type="GO" id="GO:0055085">
    <property type="term" value="P:transmembrane transport"/>
    <property type="evidence" value="ECO:0007669"/>
    <property type="project" value="InterPro"/>
</dbReference>
<dbReference type="AlphaFoldDB" id="A0A4V2SB51"/>
<dbReference type="PANTHER" id="PTHR43744">
    <property type="entry name" value="ABC TRANSPORTER PERMEASE PROTEIN MG189-RELATED-RELATED"/>
    <property type="match status" value="1"/>
</dbReference>
<comment type="similarity">
    <text evidence="7">Belongs to the binding-protein-dependent transport system permease family.</text>
</comment>
<comment type="caution">
    <text evidence="9">The sequence shown here is derived from an EMBL/GenBank/DDBJ whole genome shotgun (WGS) entry which is preliminary data.</text>
</comment>
<keyword evidence="5 7" id="KW-1133">Transmembrane helix</keyword>
<keyword evidence="10" id="KW-1185">Reference proteome</keyword>
<keyword evidence="4 7" id="KW-0812">Transmembrane</keyword>
<evidence type="ECO:0000259" key="8">
    <source>
        <dbReference type="PROSITE" id="PS50928"/>
    </source>
</evidence>
<organism evidence="9 10">
    <name type="scientific">Rhodovulum euryhalinum</name>
    <dbReference type="NCBI Taxonomy" id="35805"/>
    <lineage>
        <taxon>Bacteria</taxon>
        <taxon>Pseudomonadati</taxon>
        <taxon>Pseudomonadota</taxon>
        <taxon>Alphaproteobacteria</taxon>
        <taxon>Rhodobacterales</taxon>
        <taxon>Paracoccaceae</taxon>
        <taxon>Rhodovulum</taxon>
    </lineage>
</organism>
<dbReference type="Gene3D" id="1.10.3720.10">
    <property type="entry name" value="MetI-like"/>
    <property type="match status" value="1"/>
</dbReference>
<dbReference type="SUPFAM" id="SSF161098">
    <property type="entry name" value="MetI-like"/>
    <property type="match status" value="1"/>
</dbReference>
<dbReference type="InterPro" id="IPR035906">
    <property type="entry name" value="MetI-like_sf"/>
</dbReference>
<dbReference type="InterPro" id="IPR000515">
    <property type="entry name" value="MetI-like"/>
</dbReference>
<dbReference type="Pfam" id="PF00528">
    <property type="entry name" value="BPD_transp_1"/>
    <property type="match status" value="1"/>
</dbReference>
<dbReference type="Proteomes" id="UP000295142">
    <property type="component" value="Unassembled WGS sequence"/>
</dbReference>
<keyword evidence="6 7" id="KW-0472">Membrane</keyword>
<dbReference type="GO" id="GO:0005886">
    <property type="term" value="C:plasma membrane"/>
    <property type="evidence" value="ECO:0007669"/>
    <property type="project" value="UniProtKB-SubCell"/>
</dbReference>
<feature type="domain" description="ABC transmembrane type-1" evidence="8">
    <location>
        <begin position="71"/>
        <end position="262"/>
    </location>
</feature>
<keyword evidence="2 7" id="KW-0813">Transport</keyword>
<evidence type="ECO:0000256" key="5">
    <source>
        <dbReference type="ARBA" id="ARBA00022989"/>
    </source>
</evidence>
<accession>A0A4V2SB51</accession>
<evidence type="ECO:0000313" key="9">
    <source>
        <dbReference type="EMBL" id="TCO74170.1"/>
    </source>
</evidence>
<evidence type="ECO:0000256" key="7">
    <source>
        <dbReference type="RuleBase" id="RU363032"/>
    </source>
</evidence>
<dbReference type="PANTHER" id="PTHR43744:SF3">
    <property type="entry name" value="LACTOSE TRANSPORT SYSTEM PERMEASE PROTEIN LACG"/>
    <property type="match status" value="1"/>
</dbReference>
<name>A0A4V2SB51_9RHOB</name>
<dbReference type="CDD" id="cd06261">
    <property type="entry name" value="TM_PBP2"/>
    <property type="match status" value="1"/>
</dbReference>
<evidence type="ECO:0000256" key="1">
    <source>
        <dbReference type="ARBA" id="ARBA00004651"/>
    </source>
</evidence>
<evidence type="ECO:0000256" key="2">
    <source>
        <dbReference type="ARBA" id="ARBA00022448"/>
    </source>
</evidence>
<evidence type="ECO:0000313" key="10">
    <source>
        <dbReference type="Proteomes" id="UP000295142"/>
    </source>
</evidence>
<proteinExistence type="inferred from homology"/>
<feature type="transmembrane region" description="Helical" evidence="7">
    <location>
        <begin position="106"/>
        <end position="128"/>
    </location>
</feature>
<dbReference type="OrthoDB" id="9815445at2"/>
<sequence>MKADAQARWLATGLLCLVALMWSTPLLWMAVAAFRPQNFGGLDMASLMPDFVPTLANFAEALSSADFPRLYLNTVLVCGGILAVQLVTVTMAGFAFARLRFRGAGVVFYLLLMQLMIVPPVLIVPNLVTVTKLGLYDTLLAVMLPYFGSAFGVFLMRQTFRTIPRDFEEAAIVEGASLFQIVTRVLVPLARPGMVAFAIVSVVSHWNEFLWPLMVISDPDHQTLTIGLASFTRGAESASQWGVIAAGTFLVGGPLIAAFALFQRQFVNSFLFSGVK</sequence>
<dbReference type="EMBL" id="SLWW01000001">
    <property type="protein sequence ID" value="TCO74170.1"/>
    <property type="molecule type" value="Genomic_DNA"/>
</dbReference>
<protein>
    <submittedName>
        <fullName evidence="9">Carbohydrate ABC transporter membrane protein 2 (CUT1 family)</fullName>
    </submittedName>
</protein>
<gene>
    <name evidence="9" type="ORF">EV655_101331</name>
</gene>
<evidence type="ECO:0000256" key="6">
    <source>
        <dbReference type="ARBA" id="ARBA00023136"/>
    </source>
</evidence>
<evidence type="ECO:0000256" key="4">
    <source>
        <dbReference type="ARBA" id="ARBA00022692"/>
    </source>
</evidence>
<evidence type="ECO:0000256" key="3">
    <source>
        <dbReference type="ARBA" id="ARBA00022475"/>
    </source>
</evidence>
<keyword evidence="3" id="KW-1003">Cell membrane</keyword>
<feature type="transmembrane region" description="Helical" evidence="7">
    <location>
        <begin position="241"/>
        <end position="262"/>
    </location>
</feature>
<feature type="transmembrane region" description="Helical" evidence="7">
    <location>
        <begin position="70"/>
        <end position="94"/>
    </location>
</feature>
<reference evidence="9 10" key="1">
    <citation type="submission" date="2019-03" db="EMBL/GenBank/DDBJ databases">
        <title>Genomic Encyclopedia of Type Strains, Phase IV (KMG-IV): sequencing the most valuable type-strain genomes for metagenomic binning, comparative biology and taxonomic classification.</title>
        <authorList>
            <person name="Goeker M."/>
        </authorList>
    </citation>
    <scope>NUCLEOTIDE SEQUENCE [LARGE SCALE GENOMIC DNA]</scope>
    <source>
        <strain evidence="9 10">DSM 4868</strain>
    </source>
</reference>
<dbReference type="PROSITE" id="PS50928">
    <property type="entry name" value="ABC_TM1"/>
    <property type="match status" value="1"/>
</dbReference>
<feature type="transmembrane region" description="Helical" evidence="7">
    <location>
        <begin position="134"/>
        <end position="155"/>
    </location>
</feature>
<dbReference type="RefSeq" id="WP_132540772.1">
    <property type="nucleotide sequence ID" value="NZ_SLWW01000001.1"/>
</dbReference>